<reference evidence="2 3" key="3">
    <citation type="submission" date="2019-03" db="EMBL/GenBank/DDBJ databases">
        <title>Genomic Encyclopedia of Type Strains, Phase IV (KMG-IV): sequencing the most valuable type-strain genomes for metagenomic binning, comparative biology and taxonomic classification.</title>
        <authorList>
            <person name="Goeker M."/>
        </authorList>
    </citation>
    <scope>NUCLEOTIDE SEQUENCE [LARGE SCALE GENOMIC DNA]</scope>
    <source>
        <strain evidence="2 3">DSM 103236</strain>
    </source>
</reference>
<evidence type="ECO:0000313" key="3">
    <source>
        <dbReference type="Proteomes" id="UP000295684"/>
    </source>
</evidence>
<dbReference type="Proteomes" id="UP000295684">
    <property type="component" value="Unassembled WGS sequence"/>
</dbReference>
<dbReference type="EMBL" id="BMJO01000004">
    <property type="protein sequence ID" value="GGE58565.1"/>
    <property type="molecule type" value="Genomic_DNA"/>
</dbReference>
<dbReference type="EMBL" id="SLWO01000003">
    <property type="protein sequence ID" value="TCO27052.1"/>
    <property type="molecule type" value="Genomic_DNA"/>
</dbReference>
<dbReference type="RefSeq" id="WP_132531443.1">
    <property type="nucleotide sequence ID" value="NZ_BMJO01000004.1"/>
</dbReference>
<dbReference type="Pfam" id="PF12771">
    <property type="entry name" value="SusD-like_2"/>
    <property type="match status" value="1"/>
</dbReference>
<reference evidence="4" key="2">
    <citation type="journal article" date="2019" name="Int. J. Syst. Evol. Microbiol.">
        <title>The Global Catalogue of Microorganisms (GCM) 10K type strain sequencing project: providing services to taxonomists for standard genome sequencing and annotation.</title>
        <authorList>
            <consortium name="The Broad Institute Genomics Platform"/>
            <consortium name="The Broad Institute Genome Sequencing Center for Infectious Disease"/>
            <person name="Wu L."/>
            <person name="Ma J."/>
        </authorList>
    </citation>
    <scope>NUCLEOTIDE SEQUENCE [LARGE SCALE GENOMIC DNA]</scope>
    <source>
        <strain evidence="4">CGMCC 1.15644</strain>
    </source>
</reference>
<evidence type="ECO:0000313" key="4">
    <source>
        <dbReference type="Proteomes" id="UP000622648"/>
    </source>
</evidence>
<protein>
    <submittedName>
        <fullName evidence="2">SusD-like starch-binding protein associating with outer membrane</fullName>
    </submittedName>
</protein>
<dbReference type="InterPro" id="IPR041662">
    <property type="entry name" value="SusD-like_2"/>
</dbReference>
<reference evidence="1" key="1">
    <citation type="journal article" date="2014" name="Int. J. Syst. Evol. Microbiol.">
        <title>Complete genome of a new Firmicutes species belonging to the dominant human colonic microbiota ('Ruminococcus bicirculans') reveals two chromosomes and a selective capacity to utilize plant glucans.</title>
        <authorList>
            <consortium name="NISC Comparative Sequencing Program"/>
            <person name="Wegmann U."/>
            <person name="Louis P."/>
            <person name="Goesmann A."/>
            <person name="Henrissat B."/>
            <person name="Duncan S.H."/>
            <person name="Flint H.J."/>
        </authorList>
    </citation>
    <scope>NUCLEOTIDE SEQUENCE</scope>
    <source>
        <strain evidence="1">CGMCC 1.15644</strain>
    </source>
</reference>
<dbReference type="AlphaFoldDB" id="A0A4R2HF01"/>
<dbReference type="Proteomes" id="UP000622648">
    <property type="component" value="Unassembled WGS sequence"/>
</dbReference>
<reference evidence="1" key="4">
    <citation type="submission" date="2024-05" db="EMBL/GenBank/DDBJ databases">
        <authorList>
            <person name="Sun Q."/>
            <person name="Zhou Y."/>
        </authorList>
    </citation>
    <scope>NUCLEOTIDE SEQUENCE</scope>
    <source>
        <strain evidence="1">CGMCC 1.15644</strain>
    </source>
</reference>
<dbReference type="OrthoDB" id="9766256at2"/>
<gene>
    <name evidence="2" type="ORF">EV200_103385</name>
    <name evidence="1" type="ORF">GCM10011413_26260</name>
</gene>
<evidence type="ECO:0000313" key="2">
    <source>
        <dbReference type="EMBL" id="TCO27052.1"/>
    </source>
</evidence>
<keyword evidence="4" id="KW-1185">Reference proteome</keyword>
<dbReference type="SUPFAM" id="SSF48452">
    <property type="entry name" value="TPR-like"/>
    <property type="match status" value="1"/>
</dbReference>
<sequence length="502" mass="54719">MTKIKQYIALSLVFTSVVLNGCKKPGDFGDMNIDPTQVPNPTTKSLFTNSLQALSGSVTTTTGQAQTLPALVIGNNVGFIWAQHMSEGPYLTSSNYADAAAGQSYWAYYTGALINLKKIIDSNNAGGLEAEVTANGSKNNQLAAARILKAFVFWKLTDRWGDLPYEEALQGATILTPKYQKQELIYADLFKELKEAAAQIDGGSGMQGDILLNGDMAMWKKFAATQRLFMALRLSKLYPAAGGLAATEFNAALPDVIGAGEDVAYTYLSGDPINNNPWYVNYSVSNRNDFAISEPLVRYMRANGSGTDPRLPVFAETLPNGTIRGLEYGRTTQVNIPNVYSRLGTAFRSQDSPGYWLTYAQVCFAKAEAAKLGWISGGDASAKTFYDEGIDASLELYGVPNATFKNQTGVAYVPATAIQQISTQRWIHLFLNGWEAWSEWRRTGFPVLTPGSGNTNSGGGIPRRQAYPVADKTSNKANYDAVLVQQGPDNINTRMWWDKPNP</sequence>
<name>A0A4R2HF01_9SPHI</name>
<proteinExistence type="predicted"/>
<accession>A0A4R2HF01</accession>
<organism evidence="2 3">
    <name type="scientific">Pedobacter psychrotolerans</name>
    <dbReference type="NCBI Taxonomy" id="1843235"/>
    <lineage>
        <taxon>Bacteria</taxon>
        <taxon>Pseudomonadati</taxon>
        <taxon>Bacteroidota</taxon>
        <taxon>Sphingobacteriia</taxon>
        <taxon>Sphingobacteriales</taxon>
        <taxon>Sphingobacteriaceae</taxon>
        <taxon>Pedobacter</taxon>
    </lineage>
</organism>
<evidence type="ECO:0000313" key="1">
    <source>
        <dbReference type="EMBL" id="GGE58565.1"/>
    </source>
</evidence>
<dbReference type="Gene3D" id="1.25.40.390">
    <property type="match status" value="1"/>
</dbReference>
<comment type="caution">
    <text evidence="2">The sequence shown here is derived from an EMBL/GenBank/DDBJ whole genome shotgun (WGS) entry which is preliminary data.</text>
</comment>
<dbReference type="InterPro" id="IPR011990">
    <property type="entry name" value="TPR-like_helical_dom_sf"/>
</dbReference>